<reference evidence="6" key="2">
    <citation type="submission" date="2020-09" db="EMBL/GenBank/DDBJ databases">
        <authorList>
            <person name="Sun Q."/>
            <person name="Kim S."/>
        </authorList>
    </citation>
    <scope>NUCLEOTIDE SEQUENCE</scope>
    <source>
        <strain evidence="6">KCTC 42249</strain>
    </source>
</reference>
<dbReference type="SUPFAM" id="SSF53850">
    <property type="entry name" value="Periplasmic binding protein-like II"/>
    <property type="match status" value="1"/>
</dbReference>
<proteinExistence type="inferred from homology"/>
<evidence type="ECO:0000256" key="1">
    <source>
        <dbReference type="ARBA" id="ARBA00004418"/>
    </source>
</evidence>
<dbReference type="GO" id="GO:1904680">
    <property type="term" value="F:peptide transmembrane transporter activity"/>
    <property type="evidence" value="ECO:0007669"/>
    <property type="project" value="TreeGrafter"/>
</dbReference>
<dbReference type="InterPro" id="IPR030678">
    <property type="entry name" value="Peptide/Ni-bd"/>
</dbReference>
<comment type="subcellular location">
    <subcellularLocation>
        <location evidence="1">Periplasm</location>
    </subcellularLocation>
</comment>
<dbReference type="GO" id="GO:0030288">
    <property type="term" value="C:outer membrane-bounded periplasmic space"/>
    <property type="evidence" value="ECO:0007669"/>
    <property type="project" value="UniProtKB-ARBA"/>
</dbReference>
<dbReference type="PIRSF" id="PIRSF002741">
    <property type="entry name" value="MppA"/>
    <property type="match status" value="1"/>
</dbReference>
<comment type="caution">
    <text evidence="6">The sequence shown here is derived from an EMBL/GenBank/DDBJ whole genome shotgun (WGS) entry which is preliminary data.</text>
</comment>
<dbReference type="PANTHER" id="PTHR30290">
    <property type="entry name" value="PERIPLASMIC BINDING COMPONENT OF ABC TRANSPORTER"/>
    <property type="match status" value="1"/>
</dbReference>
<gene>
    <name evidence="6" type="ORF">GCM10016234_16030</name>
</gene>
<dbReference type="Gene3D" id="3.40.190.10">
    <property type="entry name" value="Periplasmic binding protein-like II"/>
    <property type="match status" value="1"/>
</dbReference>
<dbReference type="RefSeq" id="WP_189502910.1">
    <property type="nucleotide sequence ID" value="NZ_BMZQ01000001.1"/>
</dbReference>
<dbReference type="Proteomes" id="UP000630142">
    <property type="component" value="Unassembled WGS sequence"/>
</dbReference>
<dbReference type="InterPro" id="IPR039424">
    <property type="entry name" value="SBP_5"/>
</dbReference>
<dbReference type="InterPro" id="IPR006311">
    <property type="entry name" value="TAT_signal"/>
</dbReference>
<protein>
    <submittedName>
        <fullName evidence="6">Peptide ABC transporter substrate-binding protein</fullName>
    </submittedName>
</protein>
<keyword evidence="7" id="KW-1185">Reference proteome</keyword>
<organism evidence="6 7">
    <name type="scientific">Tianweitania populi</name>
    <dbReference type="NCBI Taxonomy" id="1607949"/>
    <lineage>
        <taxon>Bacteria</taxon>
        <taxon>Pseudomonadati</taxon>
        <taxon>Pseudomonadota</taxon>
        <taxon>Alphaproteobacteria</taxon>
        <taxon>Hyphomicrobiales</taxon>
        <taxon>Phyllobacteriaceae</taxon>
        <taxon>Tianweitania</taxon>
    </lineage>
</organism>
<dbReference type="AlphaFoldDB" id="A0A8J3GKC5"/>
<dbReference type="PROSITE" id="PS51318">
    <property type="entry name" value="TAT"/>
    <property type="match status" value="1"/>
</dbReference>
<dbReference type="Gene3D" id="3.10.105.10">
    <property type="entry name" value="Dipeptide-binding Protein, Domain 3"/>
    <property type="match status" value="1"/>
</dbReference>
<name>A0A8J3GKC5_9HYPH</name>
<evidence type="ECO:0000313" key="6">
    <source>
        <dbReference type="EMBL" id="GHD12139.1"/>
    </source>
</evidence>
<evidence type="ECO:0000256" key="4">
    <source>
        <dbReference type="ARBA" id="ARBA00022729"/>
    </source>
</evidence>
<keyword evidence="4" id="KW-0732">Signal</keyword>
<evidence type="ECO:0000256" key="3">
    <source>
        <dbReference type="ARBA" id="ARBA00022448"/>
    </source>
</evidence>
<comment type="similarity">
    <text evidence="2">Belongs to the bacterial solute-binding protein 5 family.</text>
</comment>
<sequence>MDNLQKTFNVSRRGFLQGSAMLGLSASAGVLSTVSARAQEPKRGGNLRLGLAGGASADTLDPALASASVLFVIAHCWGDTLVESHPETGAALPSLSESWTPSPDAKEWTFKIRTGVTFHNGKPMTPADVVATLRRHADESSQSGALGLLAGIKQIEERAGNVVITLAEGNADLPLVLTDYHLQIQPNGGKDNPNAAIGTGPYKLVAFEPGIRANFERNTSDWRDDRGFVDSVEITVMNDSTARISALSAGQVDFINTIEPKVVSLLSNAPNVEILRSAGKGFYSFLMHCDTAPFDNNDLRLALKYAIDREAILKQVVGGFGTIGNDYPVNANYALAPTDIEQRAYDPEKAAFHFKKSGHDGPILLRTSEAAFPGAVEAAQVFQQSASKAGIQIQVQRDPNDGYWTEVWNVQPFCASYWGGRPTQDGRYSTSYVSTAEWNDTRFKRPDFDAMAAKARAELDEAKRRILYRDMAVMVRDEGGLILPVFNDYVNAASKTLKGFVHDIGNDLSNGRMASRVWLEA</sequence>
<dbReference type="Pfam" id="PF00496">
    <property type="entry name" value="SBP_bac_5"/>
    <property type="match status" value="1"/>
</dbReference>
<evidence type="ECO:0000313" key="7">
    <source>
        <dbReference type="Proteomes" id="UP000630142"/>
    </source>
</evidence>
<dbReference type="Gene3D" id="3.90.76.10">
    <property type="entry name" value="Dipeptide-binding Protein, Domain 1"/>
    <property type="match status" value="1"/>
</dbReference>
<evidence type="ECO:0000259" key="5">
    <source>
        <dbReference type="Pfam" id="PF00496"/>
    </source>
</evidence>
<keyword evidence="3" id="KW-0813">Transport</keyword>
<dbReference type="GO" id="GO:0043190">
    <property type="term" value="C:ATP-binding cassette (ABC) transporter complex"/>
    <property type="evidence" value="ECO:0007669"/>
    <property type="project" value="InterPro"/>
</dbReference>
<dbReference type="PANTHER" id="PTHR30290:SF10">
    <property type="entry name" value="PERIPLASMIC OLIGOPEPTIDE-BINDING PROTEIN-RELATED"/>
    <property type="match status" value="1"/>
</dbReference>
<accession>A0A8J3GKC5</accession>
<reference evidence="6" key="1">
    <citation type="journal article" date="2014" name="Int. J. Syst. Evol. Microbiol.">
        <title>Complete genome sequence of Corynebacterium casei LMG S-19264T (=DSM 44701T), isolated from a smear-ripened cheese.</title>
        <authorList>
            <consortium name="US DOE Joint Genome Institute (JGI-PGF)"/>
            <person name="Walter F."/>
            <person name="Albersmeier A."/>
            <person name="Kalinowski J."/>
            <person name="Ruckert C."/>
        </authorList>
    </citation>
    <scope>NUCLEOTIDE SEQUENCE</scope>
    <source>
        <strain evidence="6">KCTC 42249</strain>
    </source>
</reference>
<dbReference type="EMBL" id="BMZQ01000001">
    <property type="protein sequence ID" value="GHD12139.1"/>
    <property type="molecule type" value="Genomic_DNA"/>
</dbReference>
<feature type="domain" description="Solute-binding protein family 5" evidence="5">
    <location>
        <begin position="93"/>
        <end position="439"/>
    </location>
</feature>
<dbReference type="GO" id="GO:0015833">
    <property type="term" value="P:peptide transport"/>
    <property type="evidence" value="ECO:0007669"/>
    <property type="project" value="TreeGrafter"/>
</dbReference>
<evidence type="ECO:0000256" key="2">
    <source>
        <dbReference type="ARBA" id="ARBA00005695"/>
    </source>
</evidence>
<dbReference type="InterPro" id="IPR000914">
    <property type="entry name" value="SBP_5_dom"/>
</dbReference>
<dbReference type="CDD" id="cd08503">
    <property type="entry name" value="PBP2_NikA_DppA_OppA_like_17"/>
    <property type="match status" value="1"/>
</dbReference>